<organism evidence="2 3">
    <name type="scientific">Trichinella papuae</name>
    <dbReference type="NCBI Taxonomy" id="268474"/>
    <lineage>
        <taxon>Eukaryota</taxon>
        <taxon>Metazoa</taxon>
        <taxon>Ecdysozoa</taxon>
        <taxon>Nematoda</taxon>
        <taxon>Enoplea</taxon>
        <taxon>Dorylaimia</taxon>
        <taxon>Trichinellida</taxon>
        <taxon>Trichinellidae</taxon>
        <taxon>Trichinella</taxon>
    </lineage>
</organism>
<accession>A0A0V1M6Y6</accession>
<protein>
    <submittedName>
        <fullName evidence="2">PiggyBac transposable element-derived protein 3</fullName>
    </submittedName>
</protein>
<dbReference type="InterPro" id="IPR029526">
    <property type="entry name" value="PGBD"/>
</dbReference>
<evidence type="ECO:0000313" key="3">
    <source>
        <dbReference type="Proteomes" id="UP000054843"/>
    </source>
</evidence>
<name>A0A0V1M6Y6_9BILA</name>
<reference evidence="2 3" key="1">
    <citation type="submission" date="2015-01" db="EMBL/GenBank/DDBJ databases">
        <title>Evolution of Trichinella species and genotypes.</title>
        <authorList>
            <person name="Korhonen P.K."/>
            <person name="Edoardo P."/>
            <person name="Giuseppe L.R."/>
            <person name="Gasser R.B."/>
        </authorList>
    </citation>
    <scope>NUCLEOTIDE SEQUENCE [LARGE SCALE GENOMIC DNA]</scope>
    <source>
        <strain evidence="2">ISS1980</strain>
    </source>
</reference>
<dbReference type="EMBL" id="JYDO01000199">
    <property type="protein sequence ID" value="KRZ67360.1"/>
    <property type="molecule type" value="Genomic_DNA"/>
</dbReference>
<dbReference type="AlphaFoldDB" id="A0A0V1M6Y6"/>
<dbReference type="STRING" id="268474.A0A0V1M6Y6"/>
<gene>
    <name evidence="2" type="primary">PGBD3</name>
    <name evidence="2" type="ORF">T10_3137</name>
</gene>
<sequence length="104" mass="11800">MVDFISANSAILAHELYFYNFFTSYDLLVKLADKGMRATTGAIASMLSDTALIKKTRGSFDYRSDGKVYIAKWNDNSLVTIASNWQTHNPVRKSKRRIEGKKET</sequence>
<evidence type="ECO:0000259" key="1">
    <source>
        <dbReference type="Pfam" id="PF13843"/>
    </source>
</evidence>
<proteinExistence type="predicted"/>
<comment type="caution">
    <text evidence="2">The sequence shown here is derived from an EMBL/GenBank/DDBJ whole genome shotgun (WGS) entry which is preliminary data.</text>
</comment>
<dbReference type="PANTHER" id="PTHR47272">
    <property type="entry name" value="DDE_TNP_1_7 DOMAIN-CONTAINING PROTEIN"/>
    <property type="match status" value="1"/>
</dbReference>
<dbReference type="Proteomes" id="UP000054843">
    <property type="component" value="Unassembled WGS sequence"/>
</dbReference>
<feature type="domain" description="PiggyBac transposable element-derived protein" evidence="1">
    <location>
        <begin position="14"/>
        <end position="98"/>
    </location>
</feature>
<keyword evidence="3" id="KW-1185">Reference proteome</keyword>
<dbReference type="Pfam" id="PF13843">
    <property type="entry name" value="DDE_Tnp_1_7"/>
    <property type="match status" value="1"/>
</dbReference>
<evidence type="ECO:0000313" key="2">
    <source>
        <dbReference type="EMBL" id="KRZ67360.1"/>
    </source>
</evidence>